<protein>
    <recommendedName>
        <fullName evidence="10">Deoxyhypusine hydroxylase</fullName>
        <shortName evidence="10">DOHH</shortName>
        <ecNumber evidence="10">1.14.99.29</ecNumber>
    </recommendedName>
    <alternativeName>
        <fullName evidence="10">Deoxyhypusine dioxygenase</fullName>
    </alternativeName>
    <alternativeName>
        <fullName evidence="10">Deoxyhypusine monooxygenase</fullName>
    </alternativeName>
</protein>
<keyword evidence="3 10" id="KW-0479">Metal-binding</keyword>
<feature type="binding site" evidence="10">
    <location>
        <position position="253"/>
    </location>
    <ligand>
        <name>Fe cation</name>
        <dbReference type="ChEBI" id="CHEBI:24875"/>
        <label>2</label>
    </ligand>
</feature>
<dbReference type="GO" id="GO:0046872">
    <property type="term" value="F:metal ion binding"/>
    <property type="evidence" value="ECO:0007669"/>
    <property type="project" value="UniProtKB-KW"/>
</dbReference>
<feature type="binding site" evidence="10">
    <location>
        <position position="63"/>
    </location>
    <ligand>
        <name>Fe cation</name>
        <dbReference type="ChEBI" id="CHEBI:24875"/>
        <label>1</label>
    </ligand>
</feature>
<dbReference type="PROSITE" id="PS50077">
    <property type="entry name" value="HEAT_REPEAT"/>
    <property type="match status" value="1"/>
</dbReference>
<dbReference type="Pfam" id="PF13646">
    <property type="entry name" value="HEAT_2"/>
    <property type="match status" value="2"/>
</dbReference>
<feature type="binding site" evidence="10">
    <location>
        <position position="219"/>
    </location>
    <ligand>
        <name>Fe cation</name>
        <dbReference type="ChEBI" id="CHEBI:24875"/>
        <label>2</label>
    </ligand>
</feature>
<evidence type="ECO:0000313" key="12">
    <source>
        <dbReference type="Proteomes" id="UP000887566"/>
    </source>
</evidence>
<evidence type="ECO:0000256" key="3">
    <source>
        <dbReference type="ARBA" id="ARBA00022723"/>
    </source>
</evidence>
<dbReference type="AlphaFoldDB" id="A0A914UZJ4"/>
<organism evidence="12 13">
    <name type="scientific">Plectus sambesii</name>
    <dbReference type="NCBI Taxonomy" id="2011161"/>
    <lineage>
        <taxon>Eukaryota</taxon>
        <taxon>Metazoa</taxon>
        <taxon>Ecdysozoa</taxon>
        <taxon>Nematoda</taxon>
        <taxon>Chromadorea</taxon>
        <taxon>Plectida</taxon>
        <taxon>Plectina</taxon>
        <taxon>Plectoidea</taxon>
        <taxon>Plectidae</taxon>
        <taxon>Plectus</taxon>
    </lineage>
</organism>
<dbReference type="SMART" id="SM00567">
    <property type="entry name" value="EZ_HEAT"/>
    <property type="match status" value="6"/>
</dbReference>
<feature type="binding site" evidence="10">
    <location>
        <position position="252"/>
    </location>
    <ligand>
        <name>Fe cation</name>
        <dbReference type="ChEBI" id="CHEBI:24875"/>
        <label>2</label>
    </ligand>
</feature>
<keyword evidence="6 10" id="KW-0408">Iron</keyword>
<dbReference type="WBParaSite" id="PSAMB.scaffold133size74485.g2335.t1">
    <property type="protein sequence ID" value="PSAMB.scaffold133size74485.g2335.t1"/>
    <property type="gene ID" value="PSAMB.scaffold133size74485.g2335"/>
</dbReference>
<comment type="function">
    <text evidence="10">Catalyzes the hydroxylation of the N(6)-(4-aminobutyl)-L-lysine intermediate to form hypusine, an essential post-translational modification only found in mature eIF-5A factor.</text>
</comment>
<dbReference type="PANTHER" id="PTHR12697">
    <property type="entry name" value="PBS LYASE HEAT-LIKE PROTEIN"/>
    <property type="match status" value="1"/>
</dbReference>
<dbReference type="SUPFAM" id="SSF48371">
    <property type="entry name" value="ARM repeat"/>
    <property type="match status" value="1"/>
</dbReference>
<dbReference type="InterPro" id="IPR027517">
    <property type="entry name" value="Deoxyhypusine_hydroxylase"/>
</dbReference>
<feature type="binding site" evidence="10">
    <location>
        <position position="96"/>
    </location>
    <ligand>
        <name>Fe cation</name>
        <dbReference type="ChEBI" id="CHEBI:24875"/>
        <label>1</label>
    </ligand>
</feature>
<dbReference type="Proteomes" id="UP000887566">
    <property type="component" value="Unplaced"/>
</dbReference>
<evidence type="ECO:0000256" key="7">
    <source>
        <dbReference type="ARBA" id="ARBA00023033"/>
    </source>
</evidence>
<dbReference type="PANTHER" id="PTHR12697:SF5">
    <property type="entry name" value="DEOXYHYPUSINE HYDROXYLASE"/>
    <property type="match status" value="1"/>
</dbReference>
<evidence type="ECO:0000256" key="8">
    <source>
        <dbReference type="ARBA" id="ARBA00023256"/>
    </source>
</evidence>
<dbReference type="Gene3D" id="1.25.10.10">
    <property type="entry name" value="Leucine-rich Repeat Variant"/>
    <property type="match status" value="2"/>
</dbReference>
<dbReference type="FunFam" id="1.25.10.10:FF:000099">
    <property type="entry name" value="Deoxyhypusine hydroxylase"/>
    <property type="match status" value="1"/>
</dbReference>
<name>A0A914UZJ4_9BILA</name>
<comment type="catalytic activity">
    <reaction evidence="1 10">
        <text>[eIF5A protein]-deoxyhypusine + AH2 + O2 = [eIF5A protein]-hypusine + A + H2O</text>
        <dbReference type="Rhea" id="RHEA:14101"/>
        <dbReference type="Rhea" id="RHEA-COMP:10144"/>
        <dbReference type="Rhea" id="RHEA-COMP:12592"/>
        <dbReference type="ChEBI" id="CHEBI:13193"/>
        <dbReference type="ChEBI" id="CHEBI:15377"/>
        <dbReference type="ChEBI" id="CHEBI:15379"/>
        <dbReference type="ChEBI" id="CHEBI:17499"/>
        <dbReference type="ChEBI" id="CHEBI:82657"/>
        <dbReference type="ChEBI" id="CHEBI:91175"/>
        <dbReference type="EC" id="1.14.99.29"/>
    </reaction>
</comment>
<dbReference type="InterPro" id="IPR016024">
    <property type="entry name" value="ARM-type_fold"/>
</dbReference>
<comment type="cofactor">
    <cofactor evidence="10">
        <name>Fe(2+)</name>
        <dbReference type="ChEBI" id="CHEBI:29033"/>
    </cofactor>
    <text evidence="10">Binds 2 Fe(2+) ions per subunit.</text>
</comment>
<comment type="similarity">
    <text evidence="10">Belongs to the deoxyhypusine hydroxylase family.</text>
</comment>
<dbReference type="GO" id="GO:0019135">
    <property type="term" value="F:deoxyhypusine monooxygenase activity"/>
    <property type="evidence" value="ECO:0007669"/>
    <property type="project" value="UniProtKB-UniRule"/>
</dbReference>
<proteinExistence type="inferred from homology"/>
<reference evidence="13" key="1">
    <citation type="submission" date="2022-11" db="UniProtKB">
        <authorList>
            <consortium name="WormBaseParasite"/>
        </authorList>
    </citation>
    <scope>IDENTIFICATION</scope>
</reference>
<dbReference type="HAMAP" id="MF_03101">
    <property type="entry name" value="Deoxyhypusine_hydroxylase"/>
    <property type="match status" value="1"/>
</dbReference>
<keyword evidence="12" id="KW-1185">Reference proteome</keyword>
<keyword evidence="5 10" id="KW-0560">Oxidoreductase</keyword>
<evidence type="ECO:0000256" key="2">
    <source>
        <dbReference type="ARBA" id="ARBA00005041"/>
    </source>
</evidence>
<feature type="binding site" evidence="10">
    <location>
        <position position="62"/>
    </location>
    <ligand>
        <name>Fe cation</name>
        <dbReference type="ChEBI" id="CHEBI:24875"/>
        <label>1</label>
    </ligand>
</feature>
<comment type="function">
    <text evidence="9">Catalyzes the hydroxylation of the N(6)-(4-aminobutyl)-L-lysine intermediate produced by deoxyhypusine synthase/DHPS on a critical lysine of the eukaryotic translation initiation factor 5A/eIF-5A. This is the second step of the post-translational modification of that lysine into an unusual amino acid residue named hypusine. Hypusination is unique to mature eIF-5A factor and is essential for its function.</text>
</comment>
<evidence type="ECO:0000256" key="6">
    <source>
        <dbReference type="ARBA" id="ARBA00023004"/>
    </source>
</evidence>
<accession>A0A914UZJ4</accession>
<evidence type="ECO:0000256" key="1">
    <source>
        <dbReference type="ARBA" id="ARBA00000068"/>
    </source>
</evidence>
<feature type="repeat" description="HEAT" evidence="11">
    <location>
        <begin position="76"/>
        <end position="116"/>
    </location>
</feature>
<evidence type="ECO:0000256" key="9">
    <source>
        <dbReference type="ARBA" id="ARBA00045876"/>
    </source>
</evidence>
<evidence type="ECO:0000256" key="11">
    <source>
        <dbReference type="PROSITE-ProRule" id="PRU00103"/>
    </source>
</evidence>
<dbReference type="EC" id="1.14.99.29" evidence="10"/>
<keyword evidence="4" id="KW-0677">Repeat</keyword>
<keyword evidence="8 10" id="KW-0386">Hypusine biosynthesis</keyword>
<dbReference type="InterPro" id="IPR011989">
    <property type="entry name" value="ARM-like"/>
</dbReference>
<keyword evidence="7 10" id="KW-0503">Monooxygenase</keyword>
<dbReference type="InterPro" id="IPR021133">
    <property type="entry name" value="HEAT_type_2"/>
</dbReference>
<comment type="pathway">
    <text evidence="2 10">Protein modification; eIF5A hypusination.</text>
</comment>
<feature type="binding site" evidence="10">
    <location>
        <position position="95"/>
    </location>
    <ligand>
        <name>Fe cation</name>
        <dbReference type="ChEBI" id="CHEBI:24875"/>
        <label>1</label>
    </ligand>
</feature>
<evidence type="ECO:0000313" key="13">
    <source>
        <dbReference type="WBParaSite" id="PSAMB.scaffold133size74485.g2335.t1"/>
    </source>
</evidence>
<sequence>MSAHKEGFPPERIAKIGAVLNDSAQPLKARFRALFILRNVGGEESIEEIGRCFSDPSALLKHELAYCLGQMQDSRALPVLRRTLEDTAQEPMVRHEAGEALGAIGDMSSLDILDKYATDPLPEVSETCQLAAKKIRWAMTSKEKLSSNPYYSVDPTPPVNNAQEKETGIEKLGQILTDTSLPLWERYRAMFSLRNIGTDAAIKALGQGLFCEDSALFRHEVAFVLGQVQSAVVIDELKARLILKTENPMVRHECAEALGAIATEECETILKEYLKDEERVVRESCEVALDMVDYENSPDFQYATID</sequence>
<evidence type="ECO:0000256" key="4">
    <source>
        <dbReference type="ARBA" id="ARBA00022737"/>
    </source>
</evidence>
<feature type="binding site" evidence="10">
    <location>
        <position position="220"/>
    </location>
    <ligand>
        <name>Fe cation</name>
        <dbReference type="ChEBI" id="CHEBI:24875"/>
        <label>2</label>
    </ligand>
</feature>
<evidence type="ECO:0000256" key="5">
    <source>
        <dbReference type="ARBA" id="ARBA00023002"/>
    </source>
</evidence>
<dbReference type="InterPro" id="IPR004155">
    <property type="entry name" value="PBS_lyase_HEAT"/>
</dbReference>
<evidence type="ECO:0000256" key="10">
    <source>
        <dbReference type="HAMAP-Rule" id="MF_03101"/>
    </source>
</evidence>